<evidence type="ECO:0000256" key="4">
    <source>
        <dbReference type="ARBA" id="ARBA00015486"/>
    </source>
</evidence>
<accession>A0A1T1AVY2</accession>
<evidence type="ECO:0000313" key="12">
    <source>
        <dbReference type="Proteomes" id="UP000190750"/>
    </source>
</evidence>
<dbReference type="Gene3D" id="1.10.1610.10">
    <property type="match status" value="1"/>
</dbReference>
<keyword evidence="7 10" id="KW-0808">Transferase</keyword>
<dbReference type="InterPro" id="IPR017846">
    <property type="entry name" value="Nict_dMeBzImd_PRibTrfase_bact"/>
</dbReference>
<comment type="catalytic activity">
    <reaction evidence="9 10">
        <text>5,6-dimethylbenzimidazole + nicotinate beta-D-ribonucleotide = alpha-ribazole 5'-phosphate + nicotinate + H(+)</text>
        <dbReference type="Rhea" id="RHEA:11196"/>
        <dbReference type="ChEBI" id="CHEBI:15378"/>
        <dbReference type="ChEBI" id="CHEBI:15890"/>
        <dbReference type="ChEBI" id="CHEBI:32544"/>
        <dbReference type="ChEBI" id="CHEBI:57502"/>
        <dbReference type="ChEBI" id="CHEBI:57918"/>
        <dbReference type="EC" id="2.4.2.21"/>
    </reaction>
</comment>
<dbReference type="CDD" id="cd02439">
    <property type="entry name" value="DMB-PRT_CobT"/>
    <property type="match status" value="1"/>
</dbReference>
<dbReference type="EMBL" id="MTJN01000002">
    <property type="protein sequence ID" value="OOV08282.1"/>
    <property type="molecule type" value="Genomic_DNA"/>
</dbReference>
<dbReference type="GO" id="GO:0009236">
    <property type="term" value="P:cobalamin biosynthetic process"/>
    <property type="evidence" value="ECO:0007669"/>
    <property type="project" value="UniProtKB-UniRule"/>
</dbReference>
<keyword evidence="6 10" id="KW-0328">Glycosyltransferase</keyword>
<evidence type="ECO:0000313" key="11">
    <source>
        <dbReference type="EMBL" id="OOV08282.1"/>
    </source>
</evidence>
<evidence type="ECO:0000256" key="5">
    <source>
        <dbReference type="ARBA" id="ARBA00022573"/>
    </source>
</evidence>
<evidence type="ECO:0000256" key="6">
    <source>
        <dbReference type="ARBA" id="ARBA00022676"/>
    </source>
</evidence>
<evidence type="ECO:0000256" key="8">
    <source>
        <dbReference type="ARBA" id="ARBA00030686"/>
    </source>
</evidence>
<dbReference type="EC" id="2.4.2.21" evidence="3 10"/>
<sequence>MGAARPGSASTIHAQGTALNTTLPVLTDISSPALTTALQAKINNKTKPLGSLGRIEDLALKIGQILDTTDPVLAEPQMVVFAADHGLVARGVSAFPKEVSWQMVENFLAGGAAVSVFSKQNGIALNVVDCGVDHDFLAGLPSGAQRPGLMVRKVAGAEGGTADASVLPAMTIAQCKQALQNGMDIVKSLPGNAVLLGEMGIGNTSAASLLLARLTGLDIDVCTGAGTGLDAPAVQRKAAVLREVLTRHADVTEPLEVLAAIGGLEIATMVGAVMQAAHERRVVVVDGFIATSSILVAHALQPLVLQRCVFAHRSGERGHEFMLQHLGVQALLDLGLRLGEGSGGALAWPLLQSACTMLREMASFASAGVAEQENKPTAKV</sequence>
<dbReference type="PANTHER" id="PTHR43463:SF1">
    <property type="entry name" value="NICOTINATE-NUCLEOTIDE--DIMETHYLBENZIMIDAZOLE PHOSPHORIBOSYLTRANSFERASE"/>
    <property type="match status" value="1"/>
</dbReference>
<reference evidence="11 12" key="1">
    <citation type="submission" date="2017-01" db="EMBL/GenBank/DDBJ databases">
        <title>Genome sequencing of Rhodoferax fermentans JCM 7819.</title>
        <authorList>
            <person name="Kim Y.J."/>
            <person name="Farh M.E.-A."/>
            <person name="Yang D.-C."/>
        </authorList>
    </citation>
    <scope>NUCLEOTIDE SEQUENCE [LARGE SCALE GENOMIC DNA]</scope>
    <source>
        <strain evidence="11 12">JCM 7819</strain>
    </source>
</reference>
<keyword evidence="12" id="KW-1185">Reference proteome</keyword>
<evidence type="ECO:0000256" key="1">
    <source>
        <dbReference type="ARBA" id="ARBA00005049"/>
    </source>
</evidence>
<comment type="similarity">
    <text evidence="2 10">Belongs to the CobT family.</text>
</comment>
<dbReference type="AlphaFoldDB" id="A0A1T1AVY2"/>
<dbReference type="NCBIfam" id="NF000996">
    <property type="entry name" value="PRK00105.1"/>
    <property type="match status" value="1"/>
</dbReference>
<evidence type="ECO:0000256" key="2">
    <source>
        <dbReference type="ARBA" id="ARBA00007110"/>
    </source>
</evidence>
<evidence type="ECO:0000256" key="9">
    <source>
        <dbReference type="ARBA" id="ARBA00047340"/>
    </source>
</evidence>
<dbReference type="UniPathway" id="UPA00061">
    <property type="reaction ID" value="UER00516"/>
</dbReference>
<comment type="pathway">
    <text evidence="1 10">Nucleoside biosynthesis; alpha-ribazole biosynthesis; alpha-ribazole from 5,6-dimethylbenzimidazole: step 1/2.</text>
</comment>
<dbReference type="InterPro" id="IPR023195">
    <property type="entry name" value="Nict_dMeBzImd_PRibTrfase_N"/>
</dbReference>
<dbReference type="PANTHER" id="PTHR43463">
    <property type="entry name" value="NICOTINATE-NUCLEOTIDE--DIMETHYLBENZIMIDAZOLE PHOSPHORIBOSYLTRANSFERASE"/>
    <property type="match status" value="1"/>
</dbReference>
<dbReference type="Proteomes" id="UP000190750">
    <property type="component" value="Unassembled WGS sequence"/>
</dbReference>
<evidence type="ECO:0000256" key="10">
    <source>
        <dbReference type="HAMAP-Rule" id="MF_00230"/>
    </source>
</evidence>
<dbReference type="STRING" id="28066.RF819_17585"/>
<dbReference type="OrthoDB" id="9781491at2"/>
<dbReference type="InterPro" id="IPR003200">
    <property type="entry name" value="Nict_dMeBzImd_PRibTrfase"/>
</dbReference>
<keyword evidence="5 10" id="KW-0169">Cobalamin biosynthesis</keyword>
<protein>
    <recommendedName>
        <fullName evidence="4 10">Nicotinate-nucleotide--dimethylbenzimidazole phosphoribosyltransferase</fullName>
        <shortName evidence="10">NN:DBI PRT</shortName>
        <ecNumber evidence="3 10">2.4.2.21</ecNumber>
    </recommendedName>
    <alternativeName>
        <fullName evidence="8 10">N(1)-alpha-phosphoribosyltransferase</fullName>
    </alternativeName>
</protein>
<dbReference type="InterPro" id="IPR036087">
    <property type="entry name" value="Nict_dMeBzImd_PRibTrfase_sf"/>
</dbReference>
<name>A0A1T1AVY2_RHOFE</name>
<dbReference type="Gene3D" id="3.40.50.10210">
    <property type="match status" value="1"/>
</dbReference>
<proteinExistence type="inferred from homology"/>
<gene>
    <name evidence="10" type="primary">cobT</name>
    <name evidence="11" type="ORF">RF819_17585</name>
</gene>
<comment type="caution">
    <text evidence="11">The sequence shown here is derived from an EMBL/GenBank/DDBJ whole genome shotgun (WGS) entry which is preliminary data.</text>
</comment>
<dbReference type="Pfam" id="PF02277">
    <property type="entry name" value="DBI_PRT"/>
    <property type="match status" value="1"/>
</dbReference>
<dbReference type="NCBIfam" id="TIGR03160">
    <property type="entry name" value="cobT_DBIPRT"/>
    <property type="match status" value="1"/>
</dbReference>
<dbReference type="HAMAP" id="MF_00230">
    <property type="entry name" value="CobT"/>
    <property type="match status" value="1"/>
</dbReference>
<organism evidence="11 12">
    <name type="scientific">Rhodoferax fermentans</name>
    <dbReference type="NCBI Taxonomy" id="28066"/>
    <lineage>
        <taxon>Bacteria</taxon>
        <taxon>Pseudomonadati</taxon>
        <taxon>Pseudomonadota</taxon>
        <taxon>Betaproteobacteria</taxon>
        <taxon>Burkholderiales</taxon>
        <taxon>Comamonadaceae</taxon>
        <taxon>Rhodoferax</taxon>
    </lineage>
</organism>
<dbReference type="SUPFAM" id="SSF52733">
    <property type="entry name" value="Nicotinate mononucleotide:5,6-dimethylbenzimidazole phosphoribosyltransferase (CobT)"/>
    <property type="match status" value="1"/>
</dbReference>
<dbReference type="GO" id="GO:0008939">
    <property type="term" value="F:nicotinate-nucleotide-dimethylbenzimidazole phosphoribosyltransferase activity"/>
    <property type="evidence" value="ECO:0007669"/>
    <property type="project" value="UniProtKB-UniRule"/>
</dbReference>
<comment type="function">
    <text evidence="10">Catalyzes the synthesis of alpha-ribazole-5'-phosphate from nicotinate mononucleotide (NAMN) and 5,6-dimethylbenzimidazole (DMB).</text>
</comment>
<evidence type="ECO:0000256" key="3">
    <source>
        <dbReference type="ARBA" id="ARBA00011991"/>
    </source>
</evidence>
<evidence type="ECO:0000256" key="7">
    <source>
        <dbReference type="ARBA" id="ARBA00022679"/>
    </source>
</evidence>
<feature type="active site" description="Proton acceptor" evidence="10">
    <location>
        <position position="340"/>
    </location>
</feature>